<evidence type="ECO:0000313" key="1">
    <source>
        <dbReference type="EMBL" id="KAH3704158.1"/>
    </source>
</evidence>
<protein>
    <submittedName>
        <fullName evidence="1">Uncharacterized protein</fullName>
    </submittedName>
</protein>
<gene>
    <name evidence="1" type="ORF">DPMN_079214</name>
</gene>
<reference evidence="1" key="2">
    <citation type="submission" date="2020-11" db="EMBL/GenBank/DDBJ databases">
        <authorList>
            <person name="McCartney M.A."/>
            <person name="Auch B."/>
            <person name="Kono T."/>
            <person name="Mallez S."/>
            <person name="Becker A."/>
            <person name="Gohl D.M."/>
            <person name="Silverstein K.A.T."/>
            <person name="Koren S."/>
            <person name="Bechman K.B."/>
            <person name="Herman A."/>
            <person name="Abrahante J.E."/>
            <person name="Garbe J."/>
        </authorList>
    </citation>
    <scope>NUCLEOTIDE SEQUENCE</scope>
    <source>
        <strain evidence="1">Duluth1</strain>
        <tissue evidence="1">Whole animal</tissue>
    </source>
</reference>
<organism evidence="1 2">
    <name type="scientific">Dreissena polymorpha</name>
    <name type="common">Zebra mussel</name>
    <name type="synonym">Mytilus polymorpha</name>
    <dbReference type="NCBI Taxonomy" id="45954"/>
    <lineage>
        <taxon>Eukaryota</taxon>
        <taxon>Metazoa</taxon>
        <taxon>Spiralia</taxon>
        <taxon>Lophotrochozoa</taxon>
        <taxon>Mollusca</taxon>
        <taxon>Bivalvia</taxon>
        <taxon>Autobranchia</taxon>
        <taxon>Heteroconchia</taxon>
        <taxon>Euheterodonta</taxon>
        <taxon>Imparidentia</taxon>
        <taxon>Neoheterodontei</taxon>
        <taxon>Myida</taxon>
        <taxon>Dreissenoidea</taxon>
        <taxon>Dreissenidae</taxon>
        <taxon>Dreissena</taxon>
    </lineage>
</organism>
<dbReference type="Proteomes" id="UP000828390">
    <property type="component" value="Unassembled WGS sequence"/>
</dbReference>
<comment type="caution">
    <text evidence="1">The sequence shown here is derived from an EMBL/GenBank/DDBJ whole genome shotgun (WGS) entry which is preliminary data.</text>
</comment>
<dbReference type="AlphaFoldDB" id="A0A9D3YU26"/>
<dbReference type="EMBL" id="JAIWYP010000015">
    <property type="protein sequence ID" value="KAH3704158.1"/>
    <property type="molecule type" value="Genomic_DNA"/>
</dbReference>
<proteinExistence type="predicted"/>
<reference evidence="1" key="1">
    <citation type="journal article" date="2019" name="bioRxiv">
        <title>The Genome of the Zebra Mussel, Dreissena polymorpha: A Resource for Invasive Species Research.</title>
        <authorList>
            <person name="McCartney M.A."/>
            <person name="Auch B."/>
            <person name="Kono T."/>
            <person name="Mallez S."/>
            <person name="Zhang Y."/>
            <person name="Obille A."/>
            <person name="Becker A."/>
            <person name="Abrahante J.E."/>
            <person name="Garbe J."/>
            <person name="Badalamenti J.P."/>
            <person name="Herman A."/>
            <person name="Mangelson H."/>
            <person name="Liachko I."/>
            <person name="Sullivan S."/>
            <person name="Sone E.D."/>
            <person name="Koren S."/>
            <person name="Silverstein K.A.T."/>
            <person name="Beckman K.B."/>
            <person name="Gohl D.M."/>
        </authorList>
    </citation>
    <scope>NUCLEOTIDE SEQUENCE</scope>
    <source>
        <strain evidence="1">Duluth1</strain>
        <tissue evidence="1">Whole animal</tissue>
    </source>
</reference>
<name>A0A9D3YU26_DREPO</name>
<accession>A0A9D3YU26</accession>
<evidence type="ECO:0000313" key="2">
    <source>
        <dbReference type="Proteomes" id="UP000828390"/>
    </source>
</evidence>
<keyword evidence="2" id="KW-1185">Reference proteome</keyword>
<sequence>MVATKTIKIPVHYINTRQCVGHRENACSLYKQGTVRWSVVALKTFQAPCYSVRRKAPQLYKTKVGPILIVFEDVAWPQHQNGLGCRPSDFRSPPGVGVNVLEIKDLPADSYNSNV</sequence>